<dbReference type="AlphaFoldDB" id="A0A9N9GQ52"/>
<organism evidence="2 3">
    <name type="scientific">Funneliformis caledonium</name>
    <dbReference type="NCBI Taxonomy" id="1117310"/>
    <lineage>
        <taxon>Eukaryota</taxon>
        <taxon>Fungi</taxon>
        <taxon>Fungi incertae sedis</taxon>
        <taxon>Mucoromycota</taxon>
        <taxon>Glomeromycotina</taxon>
        <taxon>Glomeromycetes</taxon>
        <taxon>Glomerales</taxon>
        <taxon>Glomeraceae</taxon>
        <taxon>Funneliformis</taxon>
    </lineage>
</organism>
<evidence type="ECO:0000256" key="1">
    <source>
        <dbReference type="SAM" id="MobiDB-lite"/>
    </source>
</evidence>
<keyword evidence="3" id="KW-1185">Reference proteome</keyword>
<evidence type="ECO:0000313" key="2">
    <source>
        <dbReference type="EMBL" id="CAG8618071.1"/>
    </source>
</evidence>
<protein>
    <submittedName>
        <fullName evidence="2">12734_t:CDS:1</fullName>
    </submittedName>
</protein>
<feature type="compositionally biased region" description="Acidic residues" evidence="1">
    <location>
        <begin position="244"/>
        <end position="253"/>
    </location>
</feature>
<dbReference type="Proteomes" id="UP000789570">
    <property type="component" value="Unassembled WGS sequence"/>
</dbReference>
<dbReference type="EMBL" id="CAJVPQ010003101">
    <property type="protein sequence ID" value="CAG8618071.1"/>
    <property type="molecule type" value="Genomic_DNA"/>
</dbReference>
<gene>
    <name evidence="2" type="ORF">FCALED_LOCUS9412</name>
</gene>
<sequence>MDTYCAYFKETTPDKYRFLDFYQYRSKQEDFTFSFKKEADKLLKDLKLILEIGSEEIKKGAIKLKQNFEYGRLPVVPRRGKTHTITVGICLLPALWSACPLWSAMQYGRLPVVPRRGKTHTTTVGICLLPALWSAHVGAFWSKLENDLADLAIESKRQELRLAEIGAACSVMKNTTTVLQTAIGRVDTTLSDATYYTPTHVPVRHNLPTELLEEKVIYETPVYRQFEPSPFISYSQGRKHEREPEEEDDTEEEYNADETIIGGGNVSWCYDVIFFNAKDKNGFLETLEKDTVQQMLKDISEEEKETQNEQEIKSLLSKIIVRDINKAKNALQQYKNCNNSFERIFTLNFVDHMIKLIEGTNLLLEPISEGTYIVSVLGPILDQIFIKHKGNWRTKYGETCLKASAKECNAQKEDDNRRSPGKKIDAIITLKEEDEEFSVIEVSGPPLKSDWTHFKGDRMKIVKMLKTLMNRLAELRPNSNIRMLKLYAMQSYLNQLTIYEFRLKYAEVYTMVEVLKIPFPKSWKDMKESYEIVTGLLKYERLLSESSESIQDFLWSDDNESKTCQKMTTRIIYSQRELVKAFSSIFLQIHLFRFSGLD</sequence>
<reference evidence="2" key="1">
    <citation type="submission" date="2021-06" db="EMBL/GenBank/DDBJ databases">
        <authorList>
            <person name="Kallberg Y."/>
            <person name="Tangrot J."/>
            <person name="Rosling A."/>
        </authorList>
    </citation>
    <scope>NUCLEOTIDE SEQUENCE</scope>
    <source>
        <strain evidence="2">UK204</strain>
    </source>
</reference>
<comment type="caution">
    <text evidence="2">The sequence shown here is derived from an EMBL/GenBank/DDBJ whole genome shotgun (WGS) entry which is preliminary data.</text>
</comment>
<proteinExistence type="predicted"/>
<evidence type="ECO:0000313" key="3">
    <source>
        <dbReference type="Proteomes" id="UP000789570"/>
    </source>
</evidence>
<dbReference type="OrthoDB" id="2407621at2759"/>
<name>A0A9N9GQ52_9GLOM</name>
<accession>A0A9N9GQ52</accession>
<feature type="region of interest" description="Disordered" evidence="1">
    <location>
        <begin position="234"/>
        <end position="253"/>
    </location>
</feature>